<comment type="caution">
    <text evidence="1">The sequence shown here is derived from an EMBL/GenBank/DDBJ whole genome shotgun (WGS) entry which is preliminary data.</text>
</comment>
<protein>
    <submittedName>
        <fullName evidence="1">Uncharacterized protein</fullName>
    </submittedName>
</protein>
<organism evidence="1 2">
    <name type="scientific">Mycena alexandri</name>
    <dbReference type="NCBI Taxonomy" id="1745969"/>
    <lineage>
        <taxon>Eukaryota</taxon>
        <taxon>Fungi</taxon>
        <taxon>Dikarya</taxon>
        <taxon>Basidiomycota</taxon>
        <taxon>Agaricomycotina</taxon>
        <taxon>Agaricomycetes</taxon>
        <taxon>Agaricomycetidae</taxon>
        <taxon>Agaricales</taxon>
        <taxon>Marasmiineae</taxon>
        <taxon>Mycenaceae</taxon>
        <taxon>Mycena</taxon>
    </lineage>
</organism>
<reference evidence="1" key="1">
    <citation type="submission" date="2023-03" db="EMBL/GenBank/DDBJ databases">
        <title>Massive genome expansion in bonnet fungi (Mycena s.s.) driven by repeated elements and novel gene families across ecological guilds.</title>
        <authorList>
            <consortium name="Lawrence Berkeley National Laboratory"/>
            <person name="Harder C.B."/>
            <person name="Miyauchi S."/>
            <person name="Viragh M."/>
            <person name="Kuo A."/>
            <person name="Thoen E."/>
            <person name="Andreopoulos B."/>
            <person name="Lu D."/>
            <person name="Skrede I."/>
            <person name="Drula E."/>
            <person name="Henrissat B."/>
            <person name="Morin E."/>
            <person name="Kohler A."/>
            <person name="Barry K."/>
            <person name="LaButti K."/>
            <person name="Morin E."/>
            <person name="Salamov A."/>
            <person name="Lipzen A."/>
            <person name="Mereny Z."/>
            <person name="Hegedus B."/>
            <person name="Baldrian P."/>
            <person name="Stursova M."/>
            <person name="Weitz H."/>
            <person name="Taylor A."/>
            <person name="Grigoriev I.V."/>
            <person name="Nagy L.G."/>
            <person name="Martin F."/>
            <person name="Kauserud H."/>
        </authorList>
    </citation>
    <scope>NUCLEOTIDE SEQUENCE</scope>
    <source>
        <strain evidence="1">CBHHK200</strain>
    </source>
</reference>
<evidence type="ECO:0000313" key="1">
    <source>
        <dbReference type="EMBL" id="KAJ7018980.1"/>
    </source>
</evidence>
<dbReference type="Proteomes" id="UP001218188">
    <property type="component" value="Unassembled WGS sequence"/>
</dbReference>
<name>A0AAD6WNC3_9AGAR</name>
<dbReference type="AlphaFoldDB" id="A0AAD6WNC3"/>
<gene>
    <name evidence="1" type="ORF">C8F04DRAFT_1404525</name>
</gene>
<dbReference type="EMBL" id="JARJCM010000312">
    <property type="protein sequence ID" value="KAJ7018980.1"/>
    <property type="molecule type" value="Genomic_DNA"/>
</dbReference>
<keyword evidence="2" id="KW-1185">Reference proteome</keyword>
<evidence type="ECO:0000313" key="2">
    <source>
        <dbReference type="Proteomes" id="UP001218188"/>
    </source>
</evidence>
<accession>A0AAD6WNC3</accession>
<proteinExistence type="predicted"/>
<sequence>MPFERGSTDIIIMIRQVANSVKRQCRMRGSRGIPTFMIRNENSALFYFGAHVMSVLEAAARSPDSIAYYYCRVKTEMPGLELPPAYTTAYMLPDGLLHCENGPTPFIGRIKATSVPPPHTVASLKRALVQAEKLPDPSGDLTALFKTRDTRKPMGKGARVDILTGELGATPRTPVALVFLRDPEEALCVSDTDEAPWNDELPIVYYRLYNRGGEEHSECAFDRREPALATINRDSIAPPRNALCVKRRIAKLEGKPIYKLADLFINTTTDDPRSSTDVVDDTQGSSRDKPLLVVLPERRPGLYNQPVLIVKLPSNPAVDMEPTLRAGCLPHRATLFSLTGWHIAWSTSACPMLSRYTRPSTKVKTRAGSQQTRHTANLFMSQKKARDVAFSDIPGLCLV</sequence>